<dbReference type="AlphaFoldDB" id="A0A9P1GSD4"/>
<feature type="region of interest" description="Disordered" evidence="1">
    <location>
        <begin position="538"/>
        <end position="565"/>
    </location>
</feature>
<evidence type="ECO:0000256" key="2">
    <source>
        <dbReference type="SAM" id="Phobius"/>
    </source>
</evidence>
<evidence type="ECO:0000313" key="6">
    <source>
        <dbReference type="Proteomes" id="UP001152797"/>
    </source>
</evidence>
<keyword evidence="2" id="KW-1133">Transmembrane helix</keyword>
<protein>
    <submittedName>
        <fullName evidence="5">PAS domain-containing protein</fullName>
    </submittedName>
</protein>
<name>A0A9P1GSD4_9DINO</name>
<feature type="transmembrane region" description="Helical" evidence="2">
    <location>
        <begin position="161"/>
        <end position="185"/>
    </location>
</feature>
<organism evidence="3">
    <name type="scientific">Cladocopium goreaui</name>
    <dbReference type="NCBI Taxonomy" id="2562237"/>
    <lineage>
        <taxon>Eukaryota</taxon>
        <taxon>Sar</taxon>
        <taxon>Alveolata</taxon>
        <taxon>Dinophyceae</taxon>
        <taxon>Suessiales</taxon>
        <taxon>Symbiodiniaceae</taxon>
        <taxon>Cladocopium</taxon>
    </lineage>
</organism>
<evidence type="ECO:0000313" key="3">
    <source>
        <dbReference type="EMBL" id="CAI4019970.1"/>
    </source>
</evidence>
<keyword evidence="6" id="KW-1185">Reference proteome</keyword>
<evidence type="ECO:0000313" key="5">
    <source>
        <dbReference type="EMBL" id="CAL4807282.1"/>
    </source>
</evidence>
<keyword evidence="2" id="KW-0472">Membrane</keyword>
<dbReference type="Proteomes" id="UP001152797">
    <property type="component" value="Unassembled WGS sequence"/>
</dbReference>
<reference evidence="3" key="1">
    <citation type="submission" date="2022-10" db="EMBL/GenBank/DDBJ databases">
        <authorList>
            <person name="Chen Y."/>
            <person name="Dougan E. K."/>
            <person name="Chan C."/>
            <person name="Rhodes N."/>
            <person name="Thang M."/>
        </authorList>
    </citation>
    <scope>NUCLEOTIDE SEQUENCE</scope>
</reference>
<proteinExistence type="predicted"/>
<evidence type="ECO:0000256" key="1">
    <source>
        <dbReference type="SAM" id="MobiDB-lite"/>
    </source>
</evidence>
<reference evidence="4" key="2">
    <citation type="submission" date="2024-04" db="EMBL/GenBank/DDBJ databases">
        <authorList>
            <person name="Chen Y."/>
            <person name="Shah S."/>
            <person name="Dougan E. K."/>
            <person name="Thang M."/>
            <person name="Chan C."/>
        </authorList>
    </citation>
    <scope>NUCLEOTIDE SEQUENCE [LARGE SCALE GENOMIC DNA]</scope>
</reference>
<feature type="transmembrane region" description="Helical" evidence="2">
    <location>
        <begin position="6"/>
        <end position="31"/>
    </location>
</feature>
<feature type="compositionally biased region" description="Polar residues" evidence="1">
    <location>
        <begin position="544"/>
        <end position="555"/>
    </location>
</feature>
<dbReference type="EMBL" id="CAMXCT020006782">
    <property type="protein sequence ID" value="CAL1173345.1"/>
    <property type="molecule type" value="Genomic_DNA"/>
</dbReference>
<keyword evidence="2" id="KW-0812">Transmembrane</keyword>
<dbReference type="EMBL" id="CAMXCT010006782">
    <property type="protein sequence ID" value="CAI4019970.1"/>
    <property type="molecule type" value="Genomic_DNA"/>
</dbReference>
<gene>
    <name evidence="3" type="ORF">C1SCF055_LOCUS44426</name>
</gene>
<accession>A0A9P1GSD4</accession>
<dbReference type="OrthoDB" id="433998at2759"/>
<evidence type="ECO:0000313" key="4">
    <source>
        <dbReference type="EMBL" id="CAL1173345.1"/>
    </source>
</evidence>
<feature type="transmembrane region" description="Helical" evidence="2">
    <location>
        <begin position="131"/>
        <end position="149"/>
    </location>
</feature>
<comment type="caution">
    <text evidence="3">The sequence shown here is derived from an EMBL/GenBank/DDBJ whole genome shotgun (WGS) entry which is preliminary data.</text>
</comment>
<sequence length="565" mass="63047">MEWNRVGFALILLLEVFGALAIIVNLVFFLWHKRWRSLLDRIRKGLKPLIFAKDGDPAVLEKFHWIQCRLIVQGSKVFLCALFLRMVAIQQAMYNGEPHSLQPSLDVSNILSAYICSLTILSKDYWTPKLLNLWFIPMHFTCLLPLLLADVNEVRDVAYIILLPSFMIGLCSKAAWLFVVGNVATFATAAYRVAQSNESVSMTDILSYVASCFLVIGVVHAIRMQMMQNVKMGLRLKVRTIDLEAVSALLLGFCDAVVETDEKLHLTEDSRQLSTMLLQGQRGRGDLDGSDLLSFFCIEDREHIRRSLKANNNNTTMALNARMLDSLGNTLRVELLHIQFSNSDGELCHLVGMREFQDVGVPQVDDCRSPNLLWDQAVQEILRKADTSLMFDASTFDILTVSDGFQLFSQANGLEECFEGLSVFNLCTETGPQSFTCRMQDAVNAFDETASCQDVIFLRKVELFGQEVDLVVSFQQDSVLNTLVGNVVIISDSDLQSEMLLAYQSQAMRRFPSNNSSIGQLATTAPTQSGGLTPSMVMGHSIGGSRSQPQRNQLRGSAVVPRVTL</sequence>
<feature type="transmembrane region" description="Helical" evidence="2">
    <location>
        <begin position="205"/>
        <end position="222"/>
    </location>
</feature>
<dbReference type="EMBL" id="CAMXCT030006782">
    <property type="protein sequence ID" value="CAL4807282.1"/>
    <property type="molecule type" value="Genomic_DNA"/>
</dbReference>